<feature type="chain" id="PRO_5046652659" description="Leucine-binding protein domain-containing protein" evidence="3">
    <location>
        <begin position="20"/>
        <end position="395"/>
    </location>
</feature>
<name>A0ABP9QGA6_9PSEU</name>
<evidence type="ECO:0000313" key="5">
    <source>
        <dbReference type="EMBL" id="GAA5161397.1"/>
    </source>
</evidence>
<keyword evidence="2 3" id="KW-0732">Signal</keyword>
<reference evidence="6" key="1">
    <citation type="journal article" date="2019" name="Int. J. Syst. Evol. Microbiol.">
        <title>The Global Catalogue of Microorganisms (GCM) 10K type strain sequencing project: providing services to taxonomists for standard genome sequencing and annotation.</title>
        <authorList>
            <consortium name="The Broad Institute Genomics Platform"/>
            <consortium name="The Broad Institute Genome Sequencing Center for Infectious Disease"/>
            <person name="Wu L."/>
            <person name="Ma J."/>
        </authorList>
    </citation>
    <scope>NUCLEOTIDE SEQUENCE [LARGE SCALE GENOMIC DNA]</scope>
    <source>
        <strain evidence="6">JCM 18054</strain>
    </source>
</reference>
<evidence type="ECO:0000259" key="4">
    <source>
        <dbReference type="Pfam" id="PF13458"/>
    </source>
</evidence>
<dbReference type="Gene3D" id="3.40.50.2300">
    <property type="match status" value="2"/>
</dbReference>
<protein>
    <recommendedName>
        <fullName evidence="4">Leucine-binding protein domain-containing protein</fullName>
    </recommendedName>
</protein>
<comment type="similarity">
    <text evidence="1">Belongs to the leucine-binding protein family.</text>
</comment>
<dbReference type="SUPFAM" id="SSF53822">
    <property type="entry name" value="Periplasmic binding protein-like I"/>
    <property type="match status" value="1"/>
</dbReference>
<dbReference type="PROSITE" id="PS51257">
    <property type="entry name" value="PROKAR_LIPOPROTEIN"/>
    <property type="match status" value="1"/>
</dbReference>
<dbReference type="RefSeq" id="WP_346053828.1">
    <property type="nucleotide sequence ID" value="NZ_BAABIB010000059.1"/>
</dbReference>
<accession>A0ABP9QGA6</accession>
<dbReference type="InterPro" id="IPR028082">
    <property type="entry name" value="Peripla_BP_I"/>
</dbReference>
<dbReference type="EMBL" id="BAABIB010000059">
    <property type="protein sequence ID" value="GAA5161397.1"/>
    <property type="molecule type" value="Genomic_DNA"/>
</dbReference>
<sequence length="395" mass="40906">MRKRILLAVAAVFAATACASGGASGGSAGSPVLLAAMGPNSGPEYNPGPQSTQNQYQALADAWNALGGINGHPIKLEFHDTQSSAQTAVTIAQKVRRSGAKAFFSCCFAAESQAANTPLENSGPVTFNAASPLPTPANSYIFDAAAPASTGYTVIQKFLGLKQWKRVALITDTTPGEDAARDAISAGQGTYGYQLVTNQIFDVSATSVATQVAQVAQSQPDAIVLFSTGPQVATVFSALRAANLANVPVVLADGELNRAILAKFADSFPAEVYAPAAYYLVAPADVTGDNKAVLDHFLKAQGFADGQNDNVASYLVDDFGVVVHALRALGPDASNEKIRDYIQNLKGYQGVGGTYNFSPSDHRGTRGDDWGVVRIEGGTLAMKPVTNAGVTALAG</sequence>
<feature type="domain" description="Leucine-binding protein" evidence="4">
    <location>
        <begin position="35"/>
        <end position="376"/>
    </location>
</feature>
<dbReference type="Proteomes" id="UP001500192">
    <property type="component" value="Unassembled WGS sequence"/>
</dbReference>
<dbReference type="Pfam" id="PF13458">
    <property type="entry name" value="Peripla_BP_6"/>
    <property type="match status" value="1"/>
</dbReference>
<evidence type="ECO:0000256" key="1">
    <source>
        <dbReference type="ARBA" id="ARBA00010062"/>
    </source>
</evidence>
<dbReference type="InterPro" id="IPR028081">
    <property type="entry name" value="Leu-bd"/>
</dbReference>
<dbReference type="PANTHER" id="PTHR30483:SF6">
    <property type="entry name" value="PERIPLASMIC BINDING PROTEIN OF ABC TRANSPORTER FOR NATURAL AMINO ACIDS"/>
    <property type="match status" value="1"/>
</dbReference>
<evidence type="ECO:0000256" key="2">
    <source>
        <dbReference type="ARBA" id="ARBA00022729"/>
    </source>
</evidence>
<feature type="signal peptide" evidence="3">
    <location>
        <begin position="1"/>
        <end position="19"/>
    </location>
</feature>
<comment type="caution">
    <text evidence="5">The sequence shown here is derived from an EMBL/GenBank/DDBJ whole genome shotgun (WGS) entry which is preliminary data.</text>
</comment>
<organism evidence="5 6">
    <name type="scientific">Amycolatopsis dongchuanensis</name>
    <dbReference type="NCBI Taxonomy" id="1070866"/>
    <lineage>
        <taxon>Bacteria</taxon>
        <taxon>Bacillati</taxon>
        <taxon>Actinomycetota</taxon>
        <taxon>Actinomycetes</taxon>
        <taxon>Pseudonocardiales</taxon>
        <taxon>Pseudonocardiaceae</taxon>
        <taxon>Amycolatopsis</taxon>
    </lineage>
</organism>
<keyword evidence="6" id="KW-1185">Reference proteome</keyword>
<evidence type="ECO:0000313" key="6">
    <source>
        <dbReference type="Proteomes" id="UP001500192"/>
    </source>
</evidence>
<gene>
    <name evidence="5" type="ORF">GCM10023214_26510</name>
</gene>
<dbReference type="InterPro" id="IPR051010">
    <property type="entry name" value="BCAA_transport"/>
</dbReference>
<proteinExistence type="inferred from homology"/>
<evidence type="ECO:0000256" key="3">
    <source>
        <dbReference type="SAM" id="SignalP"/>
    </source>
</evidence>
<dbReference type="PANTHER" id="PTHR30483">
    <property type="entry name" value="LEUCINE-SPECIFIC-BINDING PROTEIN"/>
    <property type="match status" value="1"/>
</dbReference>